<reference evidence="2 3" key="1">
    <citation type="journal article" date="2023" name="Plants (Basel)">
        <title>Bridging the Gap: Combining Genomics and Transcriptomics Approaches to Understand Stylosanthes scabra, an Orphan Legume from the Brazilian Caatinga.</title>
        <authorList>
            <person name="Ferreira-Neto J.R.C."/>
            <person name="da Silva M.D."/>
            <person name="Binneck E."/>
            <person name="de Melo N.F."/>
            <person name="da Silva R.H."/>
            <person name="de Melo A.L.T.M."/>
            <person name="Pandolfi V."/>
            <person name="Bustamante F.O."/>
            <person name="Brasileiro-Vidal A.C."/>
            <person name="Benko-Iseppon A.M."/>
        </authorList>
    </citation>
    <scope>NUCLEOTIDE SEQUENCE [LARGE SCALE GENOMIC DNA]</scope>
    <source>
        <tissue evidence="2">Leaves</tissue>
    </source>
</reference>
<accession>A0ABU6YJ51</accession>
<feature type="region of interest" description="Disordered" evidence="1">
    <location>
        <begin position="106"/>
        <end position="151"/>
    </location>
</feature>
<proteinExistence type="predicted"/>
<keyword evidence="3" id="KW-1185">Reference proteome</keyword>
<evidence type="ECO:0000313" key="2">
    <source>
        <dbReference type="EMBL" id="MED6210184.1"/>
    </source>
</evidence>
<comment type="caution">
    <text evidence="2">The sequence shown here is derived from an EMBL/GenBank/DDBJ whole genome shotgun (WGS) entry which is preliminary data.</text>
</comment>
<evidence type="ECO:0000256" key="1">
    <source>
        <dbReference type="SAM" id="MobiDB-lite"/>
    </source>
</evidence>
<dbReference type="Proteomes" id="UP001341840">
    <property type="component" value="Unassembled WGS sequence"/>
</dbReference>
<dbReference type="EMBL" id="JASCZI010242220">
    <property type="protein sequence ID" value="MED6210184.1"/>
    <property type="molecule type" value="Genomic_DNA"/>
</dbReference>
<sequence>MARPHASRACAMALARPRGELGHIRPKLPSCMARSRPLLTASARFARPRDGLDGNDNGANSDDEHTKDRIFSRLYTCAQRTVPSSSVGCANAKDTNLGVEKSMRKAKKNIGSKNGLEKACKSGDFTKKEEREAEKRSYSHRIGSNLDSLER</sequence>
<feature type="region of interest" description="Disordered" evidence="1">
    <location>
        <begin position="43"/>
        <end position="65"/>
    </location>
</feature>
<feature type="compositionally biased region" description="Basic and acidic residues" evidence="1">
    <location>
        <begin position="115"/>
        <end position="137"/>
    </location>
</feature>
<evidence type="ECO:0000313" key="3">
    <source>
        <dbReference type="Proteomes" id="UP001341840"/>
    </source>
</evidence>
<protein>
    <submittedName>
        <fullName evidence="2">Uncharacterized protein</fullName>
    </submittedName>
</protein>
<gene>
    <name evidence="2" type="ORF">PIB30_061770</name>
</gene>
<name>A0ABU6YJ51_9FABA</name>
<organism evidence="2 3">
    <name type="scientific">Stylosanthes scabra</name>
    <dbReference type="NCBI Taxonomy" id="79078"/>
    <lineage>
        <taxon>Eukaryota</taxon>
        <taxon>Viridiplantae</taxon>
        <taxon>Streptophyta</taxon>
        <taxon>Embryophyta</taxon>
        <taxon>Tracheophyta</taxon>
        <taxon>Spermatophyta</taxon>
        <taxon>Magnoliopsida</taxon>
        <taxon>eudicotyledons</taxon>
        <taxon>Gunneridae</taxon>
        <taxon>Pentapetalae</taxon>
        <taxon>rosids</taxon>
        <taxon>fabids</taxon>
        <taxon>Fabales</taxon>
        <taxon>Fabaceae</taxon>
        <taxon>Papilionoideae</taxon>
        <taxon>50 kb inversion clade</taxon>
        <taxon>dalbergioids sensu lato</taxon>
        <taxon>Dalbergieae</taxon>
        <taxon>Pterocarpus clade</taxon>
        <taxon>Stylosanthes</taxon>
    </lineage>
</organism>